<name>A0ABQ2EGJ8_9GAMM</name>
<feature type="chain" id="PRO_5047087916" evidence="2">
    <location>
        <begin position="25"/>
        <end position="658"/>
    </location>
</feature>
<dbReference type="InterPro" id="IPR029058">
    <property type="entry name" value="AB_hydrolase_fold"/>
</dbReference>
<evidence type="ECO:0000313" key="5">
    <source>
        <dbReference type="Proteomes" id="UP000599009"/>
    </source>
</evidence>
<evidence type="ECO:0000259" key="3">
    <source>
        <dbReference type="Pfam" id="PF00326"/>
    </source>
</evidence>
<feature type="signal peptide" evidence="2">
    <location>
        <begin position="1"/>
        <end position="24"/>
    </location>
</feature>
<accession>A0ABQ2EGJ8</accession>
<dbReference type="Gene3D" id="3.40.50.1820">
    <property type="entry name" value="alpha/beta hydrolase"/>
    <property type="match status" value="1"/>
</dbReference>
<dbReference type="PROSITE" id="PS51257">
    <property type="entry name" value="PROKAR_LIPOPROTEIN"/>
    <property type="match status" value="1"/>
</dbReference>
<evidence type="ECO:0000313" key="4">
    <source>
        <dbReference type="EMBL" id="GGK08345.1"/>
    </source>
</evidence>
<keyword evidence="1" id="KW-0378">Hydrolase</keyword>
<gene>
    <name evidence="4" type="ORF">GCM10011394_17090</name>
</gene>
<feature type="domain" description="Peptidase S9 prolyl oligopeptidase catalytic" evidence="3">
    <location>
        <begin position="445"/>
        <end position="656"/>
    </location>
</feature>
<dbReference type="SUPFAM" id="SSF53474">
    <property type="entry name" value="alpha/beta-Hydrolases"/>
    <property type="match status" value="1"/>
</dbReference>
<dbReference type="Pfam" id="PF00326">
    <property type="entry name" value="Peptidase_S9"/>
    <property type="match status" value="1"/>
</dbReference>
<dbReference type="EMBL" id="BMME01000001">
    <property type="protein sequence ID" value="GGK08345.1"/>
    <property type="molecule type" value="Genomic_DNA"/>
</dbReference>
<dbReference type="PANTHER" id="PTHR42776">
    <property type="entry name" value="SERINE PEPTIDASE S9 FAMILY MEMBER"/>
    <property type="match status" value="1"/>
</dbReference>
<dbReference type="PANTHER" id="PTHR42776:SF27">
    <property type="entry name" value="DIPEPTIDYL PEPTIDASE FAMILY MEMBER 6"/>
    <property type="match status" value="1"/>
</dbReference>
<dbReference type="InterPro" id="IPR001375">
    <property type="entry name" value="Peptidase_S9_cat"/>
</dbReference>
<organism evidence="4 5">
    <name type="scientific">Luteimonas terricola</name>
    <dbReference type="NCBI Taxonomy" id="645597"/>
    <lineage>
        <taxon>Bacteria</taxon>
        <taxon>Pseudomonadati</taxon>
        <taxon>Pseudomonadota</taxon>
        <taxon>Gammaproteobacteria</taxon>
        <taxon>Lysobacterales</taxon>
        <taxon>Lysobacteraceae</taxon>
        <taxon>Luteimonas</taxon>
    </lineage>
</organism>
<dbReference type="SUPFAM" id="SSF82171">
    <property type="entry name" value="DPP6 N-terminal domain-like"/>
    <property type="match status" value="1"/>
</dbReference>
<dbReference type="Proteomes" id="UP000599009">
    <property type="component" value="Unassembled WGS sequence"/>
</dbReference>
<sequence length="658" mass="72670">MKAVTVYLSLLMAACLAPAGLAGAANPEYSVRDFVRHATYGEVKISPTGEYLAITVDRGDQDVLTVMRTSDLQIVKVNQLPDKKSVGSFYWVSSDRLMFNAVRKMGGYAQPFMTGEWFAVNADGSQPRPLIFYGTRDATQRGKAVGNQRFSLLDTLKDDDQYVLMQARYPRSAEGAGTELVRLDVLSGRRTTLAKAPKVNCSISVDAAKEPRFAICSSSRDEEGAFDERTELFRLEGNRWTLVNASKTDGKHLFVIHTTADGTVYVMEDDKRSPAAIGTLDTSTGEFTKLFQDQVAEISDYILSTDDTALVAVVTEAGAPDVTLLDESHHDGQLYASLAQSFPGQMVDFSSYTQDGGQIVVSVYSDSNPGELYLFDRDTGSARFLMSNRQWLDKDRMASVQPFSFTARDGQLVHGYLTLPNGSDGRNLPLIVNPHGGPIGPRDRWAFNPEAQLFASRGYAVLQVNYRGSGGYGRAFQDAGHMQWGQGIQNDILDATHWAIREGHADKERICIYGGSFGGYSALMAPIREPGLFGCTFGYVGVYDVDMMFKRGDIPRNESGLRYLRRTHGTDSATWAANSPARRAAEVKIPVYLAAGARDERTPPEQTELMNKALIEAGNPPEGMIIQSGEMHGFYDEDNRENLYTKMLDFFDRHIGRK</sequence>
<comment type="caution">
    <text evidence="4">The sequence shown here is derived from an EMBL/GenBank/DDBJ whole genome shotgun (WGS) entry which is preliminary data.</text>
</comment>
<proteinExistence type="predicted"/>
<evidence type="ECO:0000256" key="1">
    <source>
        <dbReference type="ARBA" id="ARBA00022801"/>
    </source>
</evidence>
<keyword evidence="5" id="KW-1185">Reference proteome</keyword>
<protein>
    <submittedName>
        <fullName evidence="4">Peptidase S9</fullName>
    </submittedName>
</protein>
<evidence type="ECO:0000256" key="2">
    <source>
        <dbReference type="SAM" id="SignalP"/>
    </source>
</evidence>
<keyword evidence="2" id="KW-0732">Signal</keyword>
<reference evidence="5" key="1">
    <citation type="journal article" date="2019" name="Int. J. Syst. Evol. Microbiol.">
        <title>The Global Catalogue of Microorganisms (GCM) 10K type strain sequencing project: providing services to taxonomists for standard genome sequencing and annotation.</title>
        <authorList>
            <consortium name="The Broad Institute Genomics Platform"/>
            <consortium name="The Broad Institute Genome Sequencing Center for Infectious Disease"/>
            <person name="Wu L."/>
            <person name="Ma J."/>
        </authorList>
    </citation>
    <scope>NUCLEOTIDE SEQUENCE [LARGE SCALE GENOMIC DNA]</scope>
    <source>
        <strain evidence="5">CGMCC 1.8985</strain>
    </source>
</reference>